<keyword evidence="1" id="KW-0472">Membrane</keyword>
<evidence type="ECO:0000313" key="4">
    <source>
        <dbReference type="Proteomes" id="UP001221838"/>
    </source>
</evidence>
<dbReference type="Proteomes" id="UP001221838">
    <property type="component" value="Unassembled WGS sequence"/>
</dbReference>
<dbReference type="InterPro" id="IPR032809">
    <property type="entry name" value="Put_HupE_UreJ"/>
</dbReference>
<feature type="transmembrane region" description="Helical" evidence="1">
    <location>
        <begin position="266"/>
        <end position="286"/>
    </location>
</feature>
<keyword evidence="4" id="KW-1185">Reference proteome</keyword>
<feature type="signal peptide" evidence="2">
    <location>
        <begin position="1"/>
        <end position="23"/>
    </location>
</feature>
<proteinExistence type="predicted"/>
<dbReference type="EMBL" id="JAQNDM010000002">
    <property type="protein sequence ID" value="MDC0710404.1"/>
    <property type="molecule type" value="Genomic_DNA"/>
</dbReference>
<protein>
    <submittedName>
        <fullName evidence="3">HupE/UreJ family protein</fullName>
    </submittedName>
</protein>
<feature type="transmembrane region" description="Helical" evidence="1">
    <location>
        <begin position="298"/>
        <end position="316"/>
    </location>
</feature>
<keyword evidence="1" id="KW-1133">Transmembrane helix</keyword>
<evidence type="ECO:0000313" key="3">
    <source>
        <dbReference type="EMBL" id="MDC0710404.1"/>
    </source>
</evidence>
<keyword evidence="2" id="KW-0732">Signal</keyword>
<reference evidence="3 4" key="1">
    <citation type="submission" date="2022-11" db="EMBL/GenBank/DDBJ databases">
        <title>Minimal conservation of predation-associated metabolite biosynthetic gene clusters underscores biosynthetic potential of Myxococcota including descriptions for ten novel species: Archangium lansinium sp. nov., Myxococcus landrumus sp. nov., Nannocystis bai.</title>
        <authorList>
            <person name="Ahearne A."/>
            <person name="Stevens C."/>
            <person name="Dowd S."/>
        </authorList>
    </citation>
    <scope>NUCLEOTIDE SEQUENCE [LARGE SCALE GENOMIC DNA]</scope>
    <source>
        <strain evidence="3 4">NCWAL01</strain>
    </source>
</reference>
<evidence type="ECO:0000256" key="1">
    <source>
        <dbReference type="SAM" id="Phobius"/>
    </source>
</evidence>
<gene>
    <name evidence="3" type="ORF">POL68_18145</name>
</gene>
<sequence length="429" mass="46035">MTVLRRRVAVAVVLALAWTFGIADVSAHPTPGSVAFVDLTVDGARIEQDVPIEELERALKQKLWVDGESAADVVRRHSGLLRAYAGEHLRVTAVGGAQPWEVDVVEITGHASDDGPRALFRFEVRAPPGEASASVHLHDDIVAHEVVTHYTTVYLRSEWAAGALSGPPQLVGTIHAGRNDVLITRDGSFWRGFRGVVAMGIEHIATGTDHLMFLFALLLAAPMTAHRGRWSARRETRDTLVTLARIVSAFTFGHSATLALSVLGGVALPVTFVEAAIAASILMTALHAFRPIFPRHEATVACVFGLVHGLAFATALTPRDAGRWQAAWTLLGFNTGIELAQLVLLALVAPWLLLLARTRAYQAFRVGGSLTAGVLASGWLIERTVGIPNPTGLALMWIEHHPVLLLLALAFSAIVARASEPVPVPAHDE</sequence>
<comment type="caution">
    <text evidence="3">The sequence shown here is derived from an EMBL/GenBank/DDBJ whole genome shotgun (WGS) entry which is preliminary data.</text>
</comment>
<accession>A0ABT5D9V4</accession>
<evidence type="ECO:0000256" key="2">
    <source>
        <dbReference type="SAM" id="SignalP"/>
    </source>
</evidence>
<keyword evidence="1" id="KW-0812">Transmembrane</keyword>
<dbReference type="Pfam" id="PF13795">
    <property type="entry name" value="HupE_UreJ_2"/>
    <property type="match status" value="1"/>
</dbReference>
<feature type="transmembrane region" description="Helical" evidence="1">
    <location>
        <begin position="336"/>
        <end position="356"/>
    </location>
</feature>
<name>A0ABT5D9V4_9BACT</name>
<feature type="transmembrane region" description="Helical" evidence="1">
    <location>
        <begin position="240"/>
        <end position="260"/>
    </location>
</feature>
<dbReference type="RefSeq" id="WP_272139829.1">
    <property type="nucleotide sequence ID" value="NZ_JAQNDM010000002.1"/>
</dbReference>
<organism evidence="3 4">
    <name type="scientific">Stigmatella ashevillensis</name>
    <dbReference type="NCBI Taxonomy" id="2995309"/>
    <lineage>
        <taxon>Bacteria</taxon>
        <taxon>Pseudomonadati</taxon>
        <taxon>Myxococcota</taxon>
        <taxon>Myxococcia</taxon>
        <taxon>Myxococcales</taxon>
        <taxon>Cystobacterineae</taxon>
        <taxon>Archangiaceae</taxon>
        <taxon>Stigmatella</taxon>
    </lineage>
</organism>
<feature type="chain" id="PRO_5045801456" evidence="2">
    <location>
        <begin position="24"/>
        <end position="429"/>
    </location>
</feature>